<dbReference type="RefSeq" id="WP_105331503.1">
    <property type="nucleotide sequence ID" value="NZ_PUHY01000012.1"/>
</dbReference>
<gene>
    <name evidence="3" type="ORF">C5Y83_19960</name>
</gene>
<feature type="domain" description="CN hydrolase" evidence="2">
    <location>
        <begin position="7"/>
        <end position="265"/>
    </location>
</feature>
<reference evidence="3 4" key="1">
    <citation type="submission" date="2018-02" db="EMBL/GenBank/DDBJ databases">
        <title>Comparative genomes isolates from brazilian mangrove.</title>
        <authorList>
            <person name="Araujo J.E."/>
            <person name="Taketani R.G."/>
            <person name="Silva M.C.P."/>
            <person name="Loureco M.V."/>
            <person name="Andreote F.D."/>
        </authorList>
    </citation>
    <scope>NUCLEOTIDE SEQUENCE [LARGE SCALE GENOMIC DNA]</scope>
    <source>
        <strain evidence="3 4">Hex-1 MGV</strain>
    </source>
</reference>
<organism evidence="3 4">
    <name type="scientific">Blastopirellula marina</name>
    <dbReference type="NCBI Taxonomy" id="124"/>
    <lineage>
        <taxon>Bacteria</taxon>
        <taxon>Pseudomonadati</taxon>
        <taxon>Planctomycetota</taxon>
        <taxon>Planctomycetia</taxon>
        <taxon>Pirellulales</taxon>
        <taxon>Pirellulaceae</taxon>
        <taxon>Blastopirellula</taxon>
    </lineage>
</organism>
<dbReference type="FunFam" id="3.60.110.10:FF:000010">
    <property type="entry name" value="Carbon-nitrogen hydrolase"/>
    <property type="match status" value="1"/>
</dbReference>
<dbReference type="Gene3D" id="3.60.110.10">
    <property type="entry name" value="Carbon-nitrogen hydrolase"/>
    <property type="match status" value="1"/>
</dbReference>
<dbReference type="InterPro" id="IPR036526">
    <property type="entry name" value="C-N_Hydrolase_sf"/>
</dbReference>
<comment type="caution">
    <text evidence="3">The sequence shown here is derived from an EMBL/GenBank/DDBJ whole genome shotgun (WGS) entry which is preliminary data.</text>
</comment>
<dbReference type="Pfam" id="PF00795">
    <property type="entry name" value="CN_hydrolase"/>
    <property type="match status" value="1"/>
</dbReference>
<dbReference type="OrthoDB" id="2826359at2"/>
<keyword evidence="1" id="KW-0378">Hydrolase</keyword>
<keyword evidence="3" id="KW-0808">Transferase</keyword>
<accession>A0A2S8FJZ9</accession>
<keyword evidence="3" id="KW-0012">Acyltransferase</keyword>
<dbReference type="Proteomes" id="UP000238322">
    <property type="component" value="Unassembled WGS sequence"/>
</dbReference>
<evidence type="ECO:0000259" key="2">
    <source>
        <dbReference type="PROSITE" id="PS50263"/>
    </source>
</evidence>
<dbReference type="PANTHER" id="PTHR43674:SF2">
    <property type="entry name" value="BETA-UREIDOPROPIONASE"/>
    <property type="match status" value="1"/>
</dbReference>
<dbReference type="GO" id="GO:0050126">
    <property type="term" value="F:N-carbamoylputrescine amidase activity"/>
    <property type="evidence" value="ECO:0007669"/>
    <property type="project" value="TreeGrafter"/>
</dbReference>
<dbReference type="EMBL" id="PUHY01000012">
    <property type="protein sequence ID" value="PQO32492.1"/>
    <property type="molecule type" value="Genomic_DNA"/>
</dbReference>
<dbReference type="GO" id="GO:0033388">
    <property type="term" value="P:putrescine biosynthetic process from arginine"/>
    <property type="evidence" value="ECO:0007669"/>
    <property type="project" value="TreeGrafter"/>
</dbReference>
<evidence type="ECO:0000256" key="1">
    <source>
        <dbReference type="ARBA" id="ARBA00022801"/>
    </source>
</evidence>
<protein>
    <submittedName>
        <fullName evidence="3">Acyltransferase</fullName>
    </submittedName>
</protein>
<dbReference type="CDD" id="cd07573">
    <property type="entry name" value="CPA"/>
    <property type="match status" value="1"/>
</dbReference>
<dbReference type="PROSITE" id="PS50263">
    <property type="entry name" value="CN_HYDROLASE"/>
    <property type="match status" value="1"/>
</dbReference>
<sequence>MSKPDKVNVAVVQMTCTANKQANVDKAIEKIADAAKKGANIVCLQELFPGLYFCQTEDHIQFELAEPIPGPTSERIQAAAKQHGVVVVASLFEKRTEGVYHNTAAVFDADGAFLGIYRKMHIPDDPHYYEKFYFTPGDVGFRTFDTKFGRVGVCICWDQWFPEAARLTALTGAQILVYPTAIGWLHPEKEEYGPAQVSAWETMMRSHAIANGVFVAAPNRVGIEENIEFWGHSFVVDPTGTLLEVASHDQEETLIVECNLAQIDFSRTHWPFLRDRRIDAYSGLTKRFIDGDITT</sequence>
<dbReference type="InterPro" id="IPR003010">
    <property type="entry name" value="C-N_Hydrolase"/>
</dbReference>
<dbReference type="InterPro" id="IPR050345">
    <property type="entry name" value="Aliph_Amidase/BUP"/>
</dbReference>
<dbReference type="GO" id="GO:0016746">
    <property type="term" value="F:acyltransferase activity"/>
    <property type="evidence" value="ECO:0007669"/>
    <property type="project" value="UniProtKB-KW"/>
</dbReference>
<dbReference type="PANTHER" id="PTHR43674">
    <property type="entry name" value="NITRILASE C965.09-RELATED"/>
    <property type="match status" value="1"/>
</dbReference>
<name>A0A2S8FJZ9_9BACT</name>
<dbReference type="SUPFAM" id="SSF56317">
    <property type="entry name" value="Carbon-nitrogen hydrolase"/>
    <property type="match status" value="1"/>
</dbReference>
<evidence type="ECO:0000313" key="4">
    <source>
        <dbReference type="Proteomes" id="UP000238322"/>
    </source>
</evidence>
<proteinExistence type="predicted"/>
<dbReference type="AlphaFoldDB" id="A0A2S8FJZ9"/>
<evidence type="ECO:0000313" key="3">
    <source>
        <dbReference type="EMBL" id="PQO32492.1"/>
    </source>
</evidence>